<comment type="catalytic activity">
    <reaction evidence="17">
        <text>a ubiquinone + NADH + 5 H(+)(in) = a ubiquinol + NAD(+) + 4 H(+)(out)</text>
        <dbReference type="Rhea" id="RHEA:29091"/>
        <dbReference type="Rhea" id="RHEA-COMP:9565"/>
        <dbReference type="Rhea" id="RHEA-COMP:9566"/>
        <dbReference type="ChEBI" id="CHEBI:15378"/>
        <dbReference type="ChEBI" id="CHEBI:16389"/>
        <dbReference type="ChEBI" id="CHEBI:17976"/>
        <dbReference type="ChEBI" id="CHEBI:57540"/>
        <dbReference type="ChEBI" id="CHEBI:57945"/>
        <dbReference type="EC" id="7.1.1.2"/>
    </reaction>
</comment>
<keyword evidence="10" id="KW-0249">Electron transport</keyword>
<evidence type="ECO:0000256" key="7">
    <source>
        <dbReference type="ARBA" id="ARBA00022692"/>
    </source>
</evidence>
<evidence type="ECO:0000256" key="9">
    <source>
        <dbReference type="ARBA" id="ARBA00022967"/>
    </source>
</evidence>
<evidence type="ECO:0000256" key="13">
    <source>
        <dbReference type="ARBA" id="ARBA00023075"/>
    </source>
</evidence>
<sequence>MLTYVFYFSSMLVSMYMTISSIDWFWSWMCMELNLFSFASIMIYSDSMKKLEESNCLYFLIQSVGSSILIFGLCLGEINQSFMFIVILGLFLKLAMYPVNLLLIGLSSSISWISLIFISSFMKVPSLYLVNNVSLNCSMVYMFTMMSSVIWGMQSNCLQKIYMSSSFIHMFWVISVMPGNWIMYWMIYFIFSAVFCLCLNMMSIYNLKDLLVIDYYKMFNVFLQLLSLAGFPPLIGFLLKLWCFILIDNMLLSFSLIFFSTLKNFFYIRLILNLSIFLKMFYKKTNYFNFANFLLMFSIILSIMSFKMI</sequence>
<evidence type="ECO:0000256" key="18">
    <source>
        <dbReference type="SAM" id="Phobius"/>
    </source>
</evidence>
<gene>
    <name evidence="19" type="primary">nad2</name>
</gene>
<dbReference type="EC" id="7.1.1.2" evidence="3"/>
<evidence type="ECO:0000256" key="1">
    <source>
        <dbReference type="ARBA" id="ARBA00004448"/>
    </source>
</evidence>
<dbReference type="GO" id="GO:0005743">
    <property type="term" value="C:mitochondrial inner membrane"/>
    <property type="evidence" value="ECO:0007669"/>
    <property type="project" value="UniProtKB-SubCell"/>
</dbReference>
<keyword evidence="14 19" id="KW-0496">Mitochondrion</keyword>
<dbReference type="AlphaFoldDB" id="A0A8F9W815"/>
<dbReference type="PANTHER" id="PTHR46552:SF1">
    <property type="entry name" value="NADH-UBIQUINONE OXIDOREDUCTASE CHAIN 2"/>
    <property type="match status" value="1"/>
</dbReference>
<feature type="transmembrane region" description="Helical" evidence="18">
    <location>
        <begin position="185"/>
        <end position="207"/>
    </location>
</feature>
<evidence type="ECO:0000256" key="17">
    <source>
        <dbReference type="ARBA" id="ARBA00049551"/>
    </source>
</evidence>
<evidence type="ECO:0000256" key="6">
    <source>
        <dbReference type="ARBA" id="ARBA00022660"/>
    </source>
</evidence>
<dbReference type="GO" id="GO:0008137">
    <property type="term" value="F:NADH dehydrogenase (ubiquinone) activity"/>
    <property type="evidence" value="ECO:0007669"/>
    <property type="project" value="UniProtKB-EC"/>
</dbReference>
<dbReference type="GO" id="GO:0006120">
    <property type="term" value="P:mitochondrial electron transport, NADH to ubiquinone"/>
    <property type="evidence" value="ECO:0007669"/>
    <property type="project" value="TreeGrafter"/>
</dbReference>
<dbReference type="EMBL" id="MZ411548">
    <property type="protein sequence ID" value="QYJ56381.1"/>
    <property type="molecule type" value="Genomic_DNA"/>
</dbReference>
<evidence type="ECO:0000256" key="4">
    <source>
        <dbReference type="ARBA" id="ARBA00021008"/>
    </source>
</evidence>
<feature type="transmembrane region" description="Helical" evidence="18">
    <location>
        <begin position="287"/>
        <end position="306"/>
    </location>
</feature>
<protein>
    <recommendedName>
        <fullName evidence="4">NADH-ubiquinone oxidoreductase chain 2</fullName>
        <ecNumber evidence="3">7.1.1.2</ecNumber>
    </recommendedName>
    <alternativeName>
        <fullName evidence="16">NADH dehydrogenase subunit 2</fullName>
    </alternativeName>
</protein>
<name>A0A8F9W815_9CRUS</name>
<feature type="transmembrane region" description="Helical" evidence="18">
    <location>
        <begin position="56"/>
        <end position="72"/>
    </location>
</feature>
<geneLocation type="mitochondrion" evidence="19"/>
<feature type="transmembrane region" description="Helical" evidence="18">
    <location>
        <begin position="219"/>
        <end position="239"/>
    </location>
</feature>
<reference evidence="19" key="1">
    <citation type="submission" date="2021-06" db="EMBL/GenBank/DDBJ databases">
        <authorList>
            <person name="Peng M."/>
            <person name="Chen X."/>
            <person name="Zeng D."/>
            <person name="Yang C."/>
            <person name="Zhu W."/>
            <person name="Pan C."/>
        </authorList>
    </citation>
    <scope>NUCLEOTIDE SEQUENCE</scope>
    <source>
        <strain evidence="19">X1</strain>
    </source>
</reference>
<comment type="subcellular location">
    <subcellularLocation>
        <location evidence="1">Mitochondrion inner membrane</location>
        <topology evidence="1">Multi-pass membrane protein</topology>
    </subcellularLocation>
</comment>
<evidence type="ECO:0000256" key="12">
    <source>
        <dbReference type="ARBA" id="ARBA00023027"/>
    </source>
</evidence>
<evidence type="ECO:0000256" key="10">
    <source>
        <dbReference type="ARBA" id="ARBA00022982"/>
    </source>
</evidence>
<evidence type="ECO:0000256" key="15">
    <source>
        <dbReference type="ARBA" id="ARBA00023136"/>
    </source>
</evidence>
<evidence type="ECO:0000256" key="14">
    <source>
        <dbReference type="ARBA" id="ARBA00023128"/>
    </source>
</evidence>
<keyword evidence="12" id="KW-0520">NAD</keyword>
<keyword evidence="11 18" id="KW-1133">Transmembrane helix</keyword>
<evidence type="ECO:0000256" key="16">
    <source>
        <dbReference type="ARBA" id="ARBA00031028"/>
    </source>
</evidence>
<accession>A0A8F9W815</accession>
<evidence type="ECO:0000256" key="11">
    <source>
        <dbReference type="ARBA" id="ARBA00022989"/>
    </source>
</evidence>
<keyword evidence="15 18" id="KW-0472">Membrane</keyword>
<keyword evidence="9" id="KW-1278">Translocase</keyword>
<comment type="similarity">
    <text evidence="2">Belongs to the complex I subunit 2 family.</text>
</comment>
<feature type="transmembrane region" description="Helical" evidence="18">
    <location>
        <begin position="245"/>
        <end position="266"/>
    </location>
</feature>
<dbReference type="InterPro" id="IPR050175">
    <property type="entry name" value="Complex_I_Subunit_2"/>
</dbReference>
<keyword evidence="13" id="KW-0830">Ubiquinone</keyword>
<evidence type="ECO:0000256" key="2">
    <source>
        <dbReference type="ARBA" id="ARBA00007012"/>
    </source>
</evidence>
<evidence type="ECO:0000256" key="3">
    <source>
        <dbReference type="ARBA" id="ARBA00012944"/>
    </source>
</evidence>
<feature type="transmembrane region" description="Helical" evidence="18">
    <location>
        <begin position="101"/>
        <end position="121"/>
    </location>
</feature>
<evidence type="ECO:0000256" key="8">
    <source>
        <dbReference type="ARBA" id="ARBA00022792"/>
    </source>
</evidence>
<feature type="transmembrane region" description="Helical" evidence="18">
    <location>
        <begin position="161"/>
        <end position="179"/>
    </location>
</feature>
<dbReference type="PANTHER" id="PTHR46552">
    <property type="entry name" value="NADH-UBIQUINONE OXIDOREDUCTASE CHAIN 2"/>
    <property type="match status" value="1"/>
</dbReference>
<feature type="transmembrane region" description="Helical" evidence="18">
    <location>
        <begin position="24"/>
        <end position="44"/>
    </location>
</feature>
<keyword evidence="7 18" id="KW-0812">Transmembrane</keyword>
<feature type="transmembrane region" description="Helical" evidence="18">
    <location>
        <begin position="133"/>
        <end position="154"/>
    </location>
</feature>
<keyword evidence="6" id="KW-0679">Respiratory chain</keyword>
<evidence type="ECO:0000313" key="19">
    <source>
        <dbReference type="EMBL" id="QYJ56381.1"/>
    </source>
</evidence>
<organism evidence="19">
    <name type="scientific">Sacculina sp. 'Beibu Gulf'</name>
    <dbReference type="NCBI Taxonomy" id="2861897"/>
    <lineage>
        <taxon>Eukaryota</taxon>
        <taxon>Metazoa</taxon>
        <taxon>Ecdysozoa</taxon>
        <taxon>Arthropoda</taxon>
        <taxon>Crustacea</taxon>
        <taxon>Multicrustacea</taxon>
        <taxon>Cirripedia</taxon>
        <taxon>Rhizocephala</taxon>
        <taxon>Sacculinidae</taxon>
        <taxon>Sacculina</taxon>
    </lineage>
</organism>
<proteinExistence type="inferred from homology"/>
<keyword evidence="8" id="KW-0999">Mitochondrion inner membrane</keyword>
<evidence type="ECO:0000256" key="5">
    <source>
        <dbReference type="ARBA" id="ARBA00022448"/>
    </source>
</evidence>
<keyword evidence="5" id="KW-0813">Transport</keyword>